<protein>
    <submittedName>
        <fullName evidence="4">CAAX amino terminal protease family protein</fullName>
    </submittedName>
</protein>
<accession>A0A0R1SD60</accession>
<feature type="transmembrane region" description="Helical" evidence="2">
    <location>
        <begin position="104"/>
        <end position="123"/>
    </location>
</feature>
<dbReference type="AlphaFoldDB" id="A0A0R1SD60"/>
<proteinExistence type="inferred from homology"/>
<keyword evidence="2" id="KW-0812">Transmembrane</keyword>
<feature type="domain" description="CAAX prenyl protease 2/Lysostaphin resistance protein A-like" evidence="3">
    <location>
        <begin position="241"/>
        <end position="344"/>
    </location>
</feature>
<evidence type="ECO:0000313" key="5">
    <source>
        <dbReference type="Proteomes" id="UP000052013"/>
    </source>
</evidence>
<dbReference type="RefSeq" id="WP_057864452.1">
    <property type="nucleotide sequence ID" value="NZ_AZEY01000041.1"/>
</dbReference>
<name>A0A0R1SD60_9LACO</name>
<keyword evidence="2" id="KW-0472">Membrane</keyword>
<keyword evidence="2" id="KW-1133">Transmembrane helix</keyword>
<comment type="similarity">
    <text evidence="1">Belongs to the UPF0177 family.</text>
</comment>
<dbReference type="GO" id="GO:0004175">
    <property type="term" value="F:endopeptidase activity"/>
    <property type="evidence" value="ECO:0007669"/>
    <property type="project" value="UniProtKB-ARBA"/>
</dbReference>
<feature type="transmembrane region" description="Helical" evidence="2">
    <location>
        <begin position="238"/>
        <end position="259"/>
    </location>
</feature>
<dbReference type="EMBL" id="AZEY01000041">
    <property type="protein sequence ID" value="KRL66585.1"/>
    <property type="molecule type" value="Genomic_DNA"/>
</dbReference>
<keyword evidence="4" id="KW-0645">Protease</keyword>
<feature type="transmembrane region" description="Helical" evidence="2">
    <location>
        <begin position="360"/>
        <end position="381"/>
    </location>
</feature>
<dbReference type="STRING" id="1423739.FC85_GL002897"/>
<evidence type="ECO:0000259" key="3">
    <source>
        <dbReference type="Pfam" id="PF02517"/>
    </source>
</evidence>
<feature type="transmembrane region" description="Helical" evidence="2">
    <location>
        <begin position="76"/>
        <end position="98"/>
    </location>
</feature>
<evidence type="ECO:0000256" key="2">
    <source>
        <dbReference type="SAM" id="Phobius"/>
    </source>
</evidence>
<comment type="caution">
    <text evidence="4">The sequence shown here is derived from an EMBL/GenBank/DDBJ whole genome shotgun (WGS) entry which is preliminary data.</text>
</comment>
<gene>
    <name evidence="4" type="ORF">FC85_GL002897</name>
</gene>
<dbReference type="InterPro" id="IPR003675">
    <property type="entry name" value="Rce1/LyrA-like_dom"/>
</dbReference>
<evidence type="ECO:0000256" key="1">
    <source>
        <dbReference type="ARBA" id="ARBA00009067"/>
    </source>
</evidence>
<reference evidence="4 5" key="1">
    <citation type="journal article" date="2015" name="Genome Announc.">
        <title>Expanding the biotechnology potential of lactobacilli through comparative genomics of 213 strains and associated genera.</title>
        <authorList>
            <person name="Sun Z."/>
            <person name="Harris H.M."/>
            <person name="McCann A."/>
            <person name="Guo C."/>
            <person name="Argimon S."/>
            <person name="Zhang W."/>
            <person name="Yang X."/>
            <person name="Jeffery I.B."/>
            <person name="Cooney J.C."/>
            <person name="Kagawa T.F."/>
            <person name="Liu W."/>
            <person name="Song Y."/>
            <person name="Salvetti E."/>
            <person name="Wrobel A."/>
            <person name="Rasinkangas P."/>
            <person name="Parkhill J."/>
            <person name="Rea M.C."/>
            <person name="O'Sullivan O."/>
            <person name="Ritari J."/>
            <person name="Douillard F.P."/>
            <person name="Paul Ross R."/>
            <person name="Yang R."/>
            <person name="Briner A.E."/>
            <person name="Felis G.E."/>
            <person name="de Vos W.M."/>
            <person name="Barrangou R."/>
            <person name="Klaenhammer T.R."/>
            <person name="Caufield P.W."/>
            <person name="Cui Y."/>
            <person name="Zhang H."/>
            <person name="O'Toole P.W."/>
        </authorList>
    </citation>
    <scope>NUCLEOTIDE SEQUENCE [LARGE SCALE GENOMIC DNA]</scope>
    <source>
        <strain evidence="4 5">DSM 14421</strain>
    </source>
</reference>
<sequence>MFIKDKSQLLIFRIQCAIILAVTCIISLTNPDAAIAKAGLPSILITIVVTLLGLLTPHLEVASQHRSLLKSAIKGIIKAILIFAYPTSLIFGFSLLSLSLIDKLHLSATISAYLILLGFLVSIPPYFKGLLINETGPIIRMFFSFIYLYSFPTSVNQLRLIGFNVDNSFSMIIIFYFVTFAALFYVMHCWGFGLPKIKINSKVNYGWLLVAILPALAYLCTTAGSWSNLFHHFALKPVSGPITYLIVTVLSICCYEEIIFRYALFWQLLHVNQRSQKTQMIFGVVVSSLLFGLWHAQNMFYQSVPATLLQILSAIGIGFIYSTICLYTGTIWISIILHSLADLVGFPNGSSPFSQGPTPFLITFLLLISVIAIVVSLFLLLGHNQQAAFEQTMARIQIKQPQSHYHLNFDKILGSRDTNVRKKEIR</sequence>
<feature type="transmembrane region" description="Helical" evidence="2">
    <location>
        <begin position="9"/>
        <end position="28"/>
    </location>
</feature>
<dbReference type="GO" id="GO:0006508">
    <property type="term" value="P:proteolysis"/>
    <property type="evidence" value="ECO:0007669"/>
    <property type="project" value="UniProtKB-KW"/>
</dbReference>
<dbReference type="Pfam" id="PF02517">
    <property type="entry name" value="Rce1-like"/>
    <property type="match status" value="1"/>
</dbReference>
<feature type="transmembrane region" description="Helical" evidence="2">
    <location>
        <begin position="169"/>
        <end position="193"/>
    </location>
</feature>
<feature type="transmembrane region" description="Helical" evidence="2">
    <location>
        <begin position="34"/>
        <end position="55"/>
    </location>
</feature>
<dbReference type="PATRIC" id="fig|1423739.3.peg.3009"/>
<keyword evidence="4" id="KW-0378">Hydrolase</keyword>
<dbReference type="GO" id="GO:0080120">
    <property type="term" value="P:CAAX-box protein maturation"/>
    <property type="evidence" value="ECO:0007669"/>
    <property type="project" value="UniProtKB-ARBA"/>
</dbReference>
<organism evidence="4 5">
    <name type="scientific">Lentilactobacillus diolivorans DSM 14421</name>
    <dbReference type="NCBI Taxonomy" id="1423739"/>
    <lineage>
        <taxon>Bacteria</taxon>
        <taxon>Bacillati</taxon>
        <taxon>Bacillota</taxon>
        <taxon>Bacilli</taxon>
        <taxon>Lactobacillales</taxon>
        <taxon>Lactobacillaceae</taxon>
        <taxon>Lentilactobacillus</taxon>
    </lineage>
</organism>
<evidence type="ECO:0000313" key="4">
    <source>
        <dbReference type="EMBL" id="KRL66585.1"/>
    </source>
</evidence>
<feature type="transmembrane region" description="Helical" evidence="2">
    <location>
        <begin position="205"/>
        <end position="226"/>
    </location>
</feature>
<dbReference type="Proteomes" id="UP000052013">
    <property type="component" value="Unassembled WGS sequence"/>
</dbReference>